<reference evidence="2" key="1">
    <citation type="journal article" date="2019" name="Int. J. Syst. Evol. Microbiol.">
        <title>The Global Catalogue of Microorganisms (GCM) 10K type strain sequencing project: providing services to taxonomists for standard genome sequencing and annotation.</title>
        <authorList>
            <consortium name="The Broad Institute Genomics Platform"/>
            <consortium name="The Broad Institute Genome Sequencing Center for Infectious Disease"/>
            <person name="Wu L."/>
            <person name="Ma J."/>
        </authorList>
    </citation>
    <scope>NUCLEOTIDE SEQUENCE [LARGE SCALE GENOMIC DNA]</scope>
    <source>
        <strain evidence="2">CGMCC 4.7144</strain>
    </source>
</reference>
<evidence type="ECO:0000313" key="1">
    <source>
        <dbReference type="EMBL" id="MFC5922890.1"/>
    </source>
</evidence>
<evidence type="ECO:0008006" key="3">
    <source>
        <dbReference type="Google" id="ProtNLM"/>
    </source>
</evidence>
<dbReference type="SUPFAM" id="SSF52833">
    <property type="entry name" value="Thioredoxin-like"/>
    <property type="match status" value="1"/>
</dbReference>
<dbReference type="InterPro" id="IPR036249">
    <property type="entry name" value="Thioredoxin-like_sf"/>
</dbReference>
<organism evidence="1 2">
    <name type="scientific">Micromonospora vulcania</name>
    <dbReference type="NCBI Taxonomy" id="1441873"/>
    <lineage>
        <taxon>Bacteria</taxon>
        <taxon>Bacillati</taxon>
        <taxon>Actinomycetota</taxon>
        <taxon>Actinomycetes</taxon>
        <taxon>Micromonosporales</taxon>
        <taxon>Micromonosporaceae</taxon>
        <taxon>Micromonospora</taxon>
    </lineage>
</organism>
<dbReference type="Proteomes" id="UP001596226">
    <property type="component" value="Unassembled WGS sequence"/>
</dbReference>
<dbReference type="EMBL" id="JBHSQS010000003">
    <property type="protein sequence ID" value="MFC5922890.1"/>
    <property type="molecule type" value="Genomic_DNA"/>
</dbReference>
<name>A0ABW1H2P8_9ACTN</name>
<comment type="caution">
    <text evidence="1">The sequence shown here is derived from an EMBL/GenBank/DDBJ whole genome shotgun (WGS) entry which is preliminary data.</text>
</comment>
<gene>
    <name evidence="1" type="ORF">ACFQGL_05990</name>
</gene>
<keyword evidence="2" id="KW-1185">Reference proteome</keyword>
<sequence>MGFLWVVVAALSVLMGICVLALIDQYQTLELIRTSLKLEDNPSPIPIPMDDSIKPSLVGLPPRLDAQPHLALLFLSVSCTTCRSIAEGLRRKDLDLVWIVLQQAHSEEEGRAWLEGLNMPLDRATIDVDEGVARAIGIDTVPSVVLYRSGEAFLAQTLPSFRQLQPLLNARTVPSPLPVAKEGTVRL</sequence>
<proteinExistence type="predicted"/>
<dbReference type="RefSeq" id="WP_377506575.1">
    <property type="nucleotide sequence ID" value="NZ_JBHSQS010000003.1"/>
</dbReference>
<evidence type="ECO:0000313" key="2">
    <source>
        <dbReference type="Proteomes" id="UP001596226"/>
    </source>
</evidence>
<accession>A0ABW1H2P8</accession>
<protein>
    <recommendedName>
        <fullName evidence="3">Thioredoxin domain-containing protein</fullName>
    </recommendedName>
</protein>